<dbReference type="PANTHER" id="PTHR46264:SF4">
    <property type="entry name" value="TYROSINE--TRNA LIGASE, CYTOPLASMIC"/>
    <property type="match status" value="1"/>
</dbReference>
<dbReference type="InterPro" id="IPR033714">
    <property type="entry name" value="tRNA_bind_bactPheRS"/>
</dbReference>
<dbReference type="InterPro" id="IPR002307">
    <property type="entry name" value="Tyr-tRNA-ligase"/>
</dbReference>
<evidence type="ECO:0000256" key="11">
    <source>
        <dbReference type="RuleBase" id="RU363036"/>
    </source>
</evidence>
<dbReference type="SUPFAM" id="SSF50249">
    <property type="entry name" value="Nucleic acid-binding proteins"/>
    <property type="match status" value="1"/>
</dbReference>
<dbReference type="Gene3D" id="1.10.240.10">
    <property type="entry name" value="Tyrosyl-Transfer RNA Synthetase"/>
    <property type="match status" value="1"/>
</dbReference>
<dbReference type="NCBIfam" id="NF006330">
    <property type="entry name" value="PRK08560.1"/>
    <property type="match status" value="1"/>
</dbReference>
<gene>
    <name evidence="14" type="ORF">D6810_00745</name>
</gene>
<comment type="caution">
    <text evidence="14">The sequence shown here is derived from an EMBL/GenBank/DDBJ whole genome shotgun (WGS) entry which is preliminary data.</text>
</comment>
<dbReference type="CDD" id="cd02796">
    <property type="entry name" value="tRNA_bind_bactPheRS"/>
    <property type="match status" value="1"/>
</dbReference>
<evidence type="ECO:0000256" key="12">
    <source>
        <dbReference type="SAM" id="Coils"/>
    </source>
</evidence>
<dbReference type="InterPro" id="IPR012340">
    <property type="entry name" value="NA-bd_OB-fold"/>
</dbReference>
<evidence type="ECO:0000256" key="3">
    <source>
        <dbReference type="ARBA" id="ARBA00022741"/>
    </source>
</evidence>
<dbReference type="PANTHER" id="PTHR46264">
    <property type="entry name" value="TYROSINE-TRNA LIGASE"/>
    <property type="match status" value="1"/>
</dbReference>
<dbReference type="NCBIfam" id="TIGR00234">
    <property type="entry name" value="tyrS"/>
    <property type="match status" value="1"/>
</dbReference>
<protein>
    <recommendedName>
        <fullName evidence="9">Tyrosine--tRNA ligase</fullName>
        <ecNumber evidence="9">6.1.1.1</ecNumber>
    </recommendedName>
</protein>
<sequence>MNSILEKVLVAKIVSKNKHPNADNLYLVMLDVGDLRYALPQEIFDVNGTIQVVTGANNFDKGDLVAYLPPGNIVPGWFIKNGKEIKLESKEIRGILSHGMILAEDEIGVGEDHSGIFLVNDKNPKVDQSVFSEKNEINSFLGKSLVKVLSKEVLESVSSDYRIMESKLAEIQKKIDLIKRDLFELVGEEELKQILLNRNLRVYWGTAPTGKPSIGYFLPMIKVSDLLRIGAEVTILFANIHAYLDNMKSKWEVLEYRTQYYQILIKSILQRLGASIDKLKFVVGTDFQLTPDYTLDMYKIATLTTIASAKGAGSEVVKQVENPVLGSMLYPILQALDEQYLNVDAQLGGLDQRKIFMFARESLPKIGYKKRVHMLHQLIPGLGKSGKMSSSDPDSKIDFEDSDEVIYAKFNKAYSEDKKVEGNCLLAILRYILFYFLELEGRPFVVERPQKWGGDVAYLSYWDLEKDFESGKLSSVDLKPAIAKEVIKLISPIRETLLEKKDIIEKAYQKL</sequence>
<dbReference type="Pfam" id="PF00579">
    <property type="entry name" value="tRNA-synt_1b"/>
    <property type="match status" value="1"/>
</dbReference>
<evidence type="ECO:0000256" key="7">
    <source>
        <dbReference type="ARBA" id="ARBA00023146"/>
    </source>
</evidence>
<evidence type="ECO:0000256" key="2">
    <source>
        <dbReference type="ARBA" id="ARBA00022598"/>
    </source>
</evidence>
<dbReference type="Gene3D" id="2.40.50.140">
    <property type="entry name" value="Nucleic acid-binding proteins"/>
    <property type="match status" value="1"/>
</dbReference>
<evidence type="ECO:0000259" key="13">
    <source>
        <dbReference type="PROSITE" id="PS50886"/>
    </source>
</evidence>
<feature type="domain" description="TRNA-binding" evidence="13">
    <location>
        <begin position="2"/>
        <end position="131"/>
    </location>
</feature>
<keyword evidence="6 11" id="KW-0648">Protein biosynthesis</keyword>
<evidence type="ECO:0000256" key="9">
    <source>
        <dbReference type="NCBIfam" id="TIGR00234"/>
    </source>
</evidence>
<evidence type="ECO:0000313" key="15">
    <source>
        <dbReference type="Proteomes" id="UP000269410"/>
    </source>
</evidence>
<dbReference type="PROSITE" id="PS50886">
    <property type="entry name" value="TRBD"/>
    <property type="match status" value="1"/>
</dbReference>
<dbReference type="EC" id="6.1.1.1" evidence="9"/>
<accession>A0A3M0Z1H4</accession>
<dbReference type="InterPro" id="IPR002305">
    <property type="entry name" value="aa-tRNA-synth_Ic"/>
</dbReference>
<dbReference type="PRINTS" id="PR01040">
    <property type="entry name" value="TRNASYNTHTYR"/>
</dbReference>
<name>A0A3M0Z1H4_9BACT</name>
<keyword evidence="3 11" id="KW-0547">Nucleotide-binding</keyword>
<dbReference type="Gene3D" id="3.40.50.620">
    <property type="entry name" value="HUPs"/>
    <property type="match status" value="1"/>
</dbReference>
<organism evidence="14 15">
    <name type="scientific">Candidatus Dojkabacteria bacterium</name>
    <dbReference type="NCBI Taxonomy" id="2099670"/>
    <lineage>
        <taxon>Bacteria</taxon>
        <taxon>Candidatus Dojkabacteria</taxon>
    </lineage>
</organism>
<keyword evidence="12" id="KW-0175">Coiled coil</keyword>
<keyword evidence="1 10" id="KW-0820">tRNA-binding</keyword>
<comment type="similarity">
    <text evidence="11">Belongs to the class-I aminoacyl-tRNA synthetase family.</text>
</comment>
<keyword evidence="2 11" id="KW-0436">Ligase</keyword>
<proteinExistence type="inferred from homology"/>
<keyword evidence="4 11" id="KW-0067">ATP-binding</keyword>
<keyword evidence="7 11" id="KW-0030">Aminoacyl-tRNA synthetase</keyword>
<dbReference type="GO" id="GO:0000049">
    <property type="term" value="F:tRNA binding"/>
    <property type="evidence" value="ECO:0007669"/>
    <property type="project" value="UniProtKB-UniRule"/>
</dbReference>
<dbReference type="Pfam" id="PF01588">
    <property type="entry name" value="tRNA_bind"/>
    <property type="match status" value="1"/>
</dbReference>
<comment type="catalytic activity">
    <reaction evidence="8">
        <text>tRNA(Tyr) + L-tyrosine + ATP = L-tyrosyl-tRNA(Tyr) + AMP + diphosphate + H(+)</text>
        <dbReference type="Rhea" id="RHEA:10220"/>
        <dbReference type="Rhea" id="RHEA-COMP:9706"/>
        <dbReference type="Rhea" id="RHEA-COMP:9707"/>
        <dbReference type="ChEBI" id="CHEBI:15378"/>
        <dbReference type="ChEBI" id="CHEBI:30616"/>
        <dbReference type="ChEBI" id="CHEBI:33019"/>
        <dbReference type="ChEBI" id="CHEBI:58315"/>
        <dbReference type="ChEBI" id="CHEBI:78442"/>
        <dbReference type="ChEBI" id="CHEBI:78536"/>
        <dbReference type="ChEBI" id="CHEBI:456215"/>
        <dbReference type="EC" id="6.1.1.1"/>
    </reaction>
    <physiologicalReaction direction="left-to-right" evidence="8">
        <dbReference type="Rhea" id="RHEA:10221"/>
    </physiologicalReaction>
</comment>
<evidence type="ECO:0000313" key="14">
    <source>
        <dbReference type="EMBL" id="RMD77517.1"/>
    </source>
</evidence>
<evidence type="ECO:0000256" key="1">
    <source>
        <dbReference type="ARBA" id="ARBA00022555"/>
    </source>
</evidence>
<dbReference type="InterPro" id="IPR014729">
    <property type="entry name" value="Rossmann-like_a/b/a_fold"/>
</dbReference>
<dbReference type="GO" id="GO:0005524">
    <property type="term" value="F:ATP binding"/>
    <property type="evidence" value="ECO:0007669"/>
    <property type="project" value="UniProtKB-KW"/>
</dbReference>
<dbReference type="GO" id="GO:0005737">
    <property type="term" value="C:cytoplasm"/>
    <property type="evidence" value="ECO:0007669"/>
    <property type="project" value="UniProtKB-UniRule"/>
</dbReference>
<dbReference type="Proteomes" id="UP000269410">
    <property type="component" value="Unassembled WGS sequence"/>
</dbReference>
<evidence type="ECO:0000256" key="8">
    <source>
        <dbReference type="ARBA" id="ARBA00048400"/>
    </source>
</evidence>
<evidence type="ECO:0000256" key="10">
    <source>
        <dbReference type="PROSITE-ProRule" id="PRU00209"/>
    </source>
</evidence>
<evidence type="ECO:0000256" key="6">
    <source>
        <dbReference type="ARBA" id="ARBA00022917"/>
    </source>
</evidence>
<reference evidence="14 15" key="1">
    <citation type="submission" date="2018-10" db="EMBL/GenBank/DDBJ databases">
        <title>Thermophilic Lithotrophy and Phototrophy in an Intertidal, Iron-rich, Geothermal Spring.</title>
        <authorList>
            <person name="Ward L.M."/>
            <person name="Idei A."/>
            <person name="Nakagawa M."/>
            <person name="Ueno Y."/>
            <person name="Fischer W."/>
            <person name="Mcglynn S.E."/>
        </authorList>
    </citation>
    <scope>NUCLEOTIDE SEQUENCE [LARGE SCALE GENOMIC DNA]</scope>
    <source>
        <strain evidence="14">J137</strain>
    </source>
</reference>
<dbReference type="GO" id="GO:0006437">
    <property type="term" value="P:tyrosyl-tRNA aminoacylation"/>
    <property type="evidence" value="ECO:0007669"/>
    <property type="project" value="UniProtKB-UniRule"/>
</dbReference>
<evidence type="ECO:0000256" key="5">
    <source>
        <dbReference type="ARBA" id="ARBA00022884"/>
    </source>
</evidence>
<evidence type="ECO:0000256" key="4">
    <source>
        <dbReference type="ARBA" id="ARBA00022840"/>
    </source>
</evidence>
<feature type="coiled-coil region" evidence="12">
    <location>
        <begin position="154"/>
        <end position="181"/>
    </location>
</feature>
<dbReference type="GO" id="GO:0004831">
    <property type="term" value="F:tyrosine-tRNA ligase activity"/>
    <property type="evidence" value="ECO:0007669"/>
    <property type="project" value="UniProtKB-UniRule"/>
</dbReference>
<dbReference type="InterPro" id="IPR002547">
    <property type="entry name" value="tRNA-bd_dom"/>
</dbReference>
<dbReference type="AlphaFoldDB" id="A0A3M0Z1H4"/>
<dbReference type="EMBL" id="RFKV01000025">
    <property type="protein sequence ID" value="RMD77517.1"/>
    <property type="molecule type" value="Genomic_DNA"/>
</dbReference>
<dbReference type="InterPro" id="IPR050489">
    <property type="entry name" value="Tyr-tRNA_synthase"/>
</dbReference>
<dbReference type="SUPFAM" id="SSF52374">
    <property type="entry name" value="Nucleotidylyl transferase"/>
    <property type="match status" value="1"/>
</dbReference>
<keyword evidence="5 10" id="KW-0694">RNA-binding</keyword>